<sequence>MPGEFLKGFSKFFTNLSISQRQELDRIFSDLQNSKELTSLDESLRLLKRKVDQRLPIPELTVTATVRGAIIEWGALPDQRIIFYEIDISTVSNFASFDTVTTFSTQIIIDGLSQSKFVRVRGVRRDGTTTPYSDQTTVSPTLFDIQSHVAEAFYVNITGIEEQTVIGGPGTNLAYTPINPNGNSMVWGFITGYGDPVCAMYGDQPIEVRVMVKTTTASGAVTDVEQQRLSFGEFFNSLSIGPFIVAHPDLDGTIEVRVLMSDISVTEDGTGRIQDSTMVNWCHINILEIGSTGV</sequence>
<dbReference type="AlphaFoldDB" id="A0A0F9GB71"/>
<proteinExistence type="predicted"/>
<name>A0A0F9GB71_9ZZZZ</name>
<gene>
    <name evidence="1" type="ORF">LCGC14_1847710</name>
</gene>
<reference evidence="1" key="1">
    <citation type="journal article" date="2015" name="Nature">
        <title>Complex archaea that bridge the gap between prokaryotes and eukaryotes.</title>
        <authorList>
            <person name="Spang A."/>
            <person name="Saw J.H."/>
            <person name="Jorgensen S.L."/>
            <person name="Zaremba-Niedzwiedzka K."/>
            <person name="Martijn J."/>
            <person name="Lind A.E."/>
            <person name="van Eijk R."/>
            <person name="Schleper C."/>
            <person name="Guy L."/>
            <person name="Ettema T.J."/>
        </authorList>
    </citation>
    <scope>NUCLEOTIDE SEQUENCE</scope>
</reference>
<dbReference type="EMBL" id="LAZR01018516">
    <property type="protein sequence ID" value="KKL96114.1"/>
    <property type="molecule type" value="Genomic_DNA"/>
</dbReference>
<evidence type="ECO:0000313" key="1">
    <source>
        <dbReference type="EMBL" id="KKL96114.1"/>
    </source>
</evidence>
<protein>
    <submittedName>
        <fullName evidence="1">Uncharacterized protein</fullName>
    </submittedName>
</protein>
<organism evidence="1">
    <name type="scientific">marine sediment metagenome</name>
    <dbReference type="NCBI Taxonomy" id="412755"/>
    <lineage>
        <taxon>unclassified sequences</taxon>
        <taxon>metagenomes</taxon>
        <taxon>ecological metagenomes</taxon>
    </lineage>
</organism>
<comment type="caution">
    <text evidence="1">The sequence shown here is derived from an EMBL/GenBank/DDBJ whole genome shotgun (WGS) entry which is preliminary data.</text>
</comment>
<accession>A0A0F9GB71</accession>